<comment type="cofactor">
    <cofactor evidence="1">
        <name>Zn(2+)</name>
        <dbReference type="ChEBI" id="CHEBI:29105"/>
    </cofactor>
</comment>
<dbReference type="STRING" id="1034345.GCA_000236865_00927"/>
<proteinExistence type="predicted"/>
<protein>
    <submittedName>
        <fullName evidence="6">MBL fold metallo-hydrolase</fullName>
    </submittedName>
</protein>
<organism evidence="6 7">
    <name type="scientific">Senegalimassilia anaerobia</name>
    <dbReference type="NCBI Taxonomy" id="1473216"/>
    <lineage>
        <taxon>Bacteria</taxon>
        <taxon>Bacillati</taxon>
        <taxon>Actinomycetota</taxon>
        <taxon>Coriobacteriia</taxon>
        <taxon>Coriobacteriales</taxon>
        <taxon>Coriobacteriaceae</taxon>
        <taxon>Senegalimassilia</taxon>
    </lineage>
</organism>
<dbReference type="SMART" id="SM00849">
    <property type="entry name" value="Lactamase_B"/>
    <property type="match status" value="1"/>
</dbReference>
<dbReference type="OrthoDB" id="9802991at2"/>
<dbReference type="PANTHER" id="PTHR46233:SF3">
    <property type="entry name" value="HYDROXYACYLGLUTATHIONE HYDROLASE GLOC"/>
    <property type="match status" value="1"/>
</dbReference>
<keyword evidence="2" id="KW-0479">Metal-binding</keyword>
<dbReference type="InterPro" id="IPR051453">
    <property type="entry name" value="MBL_Glyoxalase_II"/>
</dbReference>
<evidence type="ECO:0000256" key="1">
    <source>
        <dbReference type="ARBA" id="ARBA00001947"/>
    </source>
</evidence>
<dbReference type="GO" id="GO:0016787">
    <property type="term" value="F:hydrolase activity"/>
    <property type="evidence" value="ECO:0007669"/>
    <property type="project" value="UniProtKB-KW"/>
</dbReference>
<dbReference type="GeneID" id="82935173"/>
<dbReference type="SUPFAM" id="SSF56281">
    <property type="entry name" value="Metallo-hydrolase/oxidoreductase"/>
    <property type="match status" value="1"/>
</dbReference>
<dbReference type="AlphaFoldDB" id="A0A369LEJ5"/>
<dbReference type="Gene3D" id="3.60.15.10">
    <property type="entry name" value="Ribonuclease Z/Hydroxyacylglutathione hydrolase-like"/>
    <property type="match status" value="1"/>
</dbReference>
<accession>A0A369LEJ5</accession>
<dbReference type="RefSeq" id="WP_042432670.1">
    <property type="nucleotide sequence ID" value="NZ_CABKQR010000002.1"/>
</dbReference>
<comment type="caution">
    <text evidence="6">The sequence shown here is derived from an EMBL/GenBank/DDBJ whole genome shotgun (WGS) entry which is preliminary data.</text>
</comment>
<dbReference type="GO" id="GO:0046872">
    <property type="term" value="F:metal ion binding"/>
    <property type="evidence" value="ECO:0007669"/>
    <property type="project" value="UniProtKB-KW"/>
</dbReference>
<keyword evidence="3 6" id="KW-0378">Hydrolase</keyword>
<evidence type="ECO:0000259" key="5">
    <source>
        <dbReference type="SMART" id="SM00849"/>
    </source>
</evidence>
<keyword evidence="4" id="KW-0862">Zinc</keyword>
<reference evidence="6 7" key="1">
    <citation type="journal article" date="2018" name="Elife">
        <title>Discovery and characterization of a prevalent human gut bacterial enzyme sufficient for the inactivation of a family of plant toxins.</title>
        <authorList>
            <person name="Koppel N."/>
            <person name="Bisanz J.E."/>
            <person name="Pandelia M.E."/>
            <person name="Turnbaugh P.J."/>
            <person name="Balskus E.P."/>
        </authorList>
    </citation>
    <scope>NUCLEOTIDE SEQUENCE [LARGE SCALE GENOMIC DNA]</scope>
    <source>
        <strain evidence="7">anaerobia AP69FAA</strain>
    </source>
</reference>
<dbReference type="Pfam" id="PF00753">
    <property type="entry name" value="Lactamase_B"/>
    <property type="match status" value="1"/>
</dbReference>
<dbReference type="InterPro" id="IPR001279">
    <property type="entry name" value="Metallo-B-lactamas"/>
</dbReference>
<name>A0A369LEJ5_9ACTN</name>
<dbReference type="CDD" id="cd06262">
    <property type="entry name" value="metallo-hydrolase-like_MBL-fold"/>
    <property type="match status" value="1"/>
</dbReference>
<dbReference type="PANTHER" id="PTHR46233">
    <property type="entry name" value="HYDROXYACYLGLUTATHIONE HYDROLASE GLOC"/>
    <property type="match status" value="1"/>
</dbReference>
<dbReference type="Proteomes" id="UP000253792">
    <property type="component" value="Unassembled WGS sequence"/>
</dbReference>
<sequence length="219" mass="23234">MAYKVKGTCVDASFLVLGPYQTNVYVVSDGSATFVVDPASDAKKIAAALGGRKLDAIVLTHRHSDHVAAAAELRSLTGATVIASAIDADMICGDKPVPRDDQKFPACPVDQRVNHGDVVKIGNMPWKVISTPGHTEGSMCLFLDSSLTERLDAKPVLIAGDTLFFGSIGRTDFSGGSMSAMRKSLKRLAVLPDDTVVLPGHGNLTTIGGERRRVFAFYA</sequence>
<feature type="domain" description="Metallo-beta-lactamase" evidence="5">
    <location>
        <begin position="21"/>
        <end position="201"/>
    </location>
</feature>
<keyword evidence="7" id="KW-1185">Reference proteome</keyword>
<dbReference type="EMBL" id="PPTP01000002">
    <property type="protein sequence ID" value="RDB56646.1"/>
    <property type="molecule type" value="Genomic_DNA"/>
</dbReference>
<evidence type="ECO:0000313" key="7">
    <source>
        <dbReference type="Proteomes" id="UP000253792"/>
    </source>
</evidence>
<evidence type="ECO:0000256" key="3">
    <source>
        <dbReference type="ARBA" id="ARBA00022801"/>
    </source>
</evidence>
<dbReference type="InterPro" id="IPR036866">
    <property type="entry name" value="RibonucZ/Hydroxyglut_hydro"/>
</dbReference>
<evidence type="ECO:0000313" key="6">
    <source>
        <dbReference type="EMBL" id="RDB56646.1"/>
    </source>
</evidence>
<evidence type="ECO:0000256" key="4">
    <source>
        <dbReference type="ARBA" id="ARBA00022833"/>
    </source>
</evidence>
<gene>
    <name evidence="6" type="ORF">C1880_02430</name>
</gene>
<evidence type="ECO:0000256" key="2">
    <source>
        <dbReference type="ARBA" id="ARBA00022723"/>
    </source>
</evidence>